<dbReference type="RefSeq" id="WP_109670027.1">
    <property type="nucleotide sequence ID" value="NZ_QGGW01000009.1"/>
</dbReference>
<evidence type="ECO:0000313" key="2">
    <source>
        <dbReference type="EMBL" id="PWK59173.1"/>
    </source>
</evidence>
<dbReference type="Gene3D" id="3.40.50.10490">
    <property type="entry name" value="Glucose-6-phosphate isomerase like protein, domain 1"/>
    <property type="match status" value="1"/>
</dbReference>
<sequence>MSPAPKTSFLTRIRKATPEFHPSEKRLADAIVHFPGQLAGYTATEIAKLAGVSNATVTRFVRKIGYASFEEARQAVRAEQVAGTALFRVGGDGTPSQGLVARHLAQCHGNLEQSLAALDEAEIAGLVTAMVAARRLWVVGFRAGQGFARYLAWQVMQVRSDVATLPRDGETLAESLAGIGPGDCVIVFALRRPPRQLDQVLRHVTGCGADVALIGDLTELGAGPVRWTLPCSTTGAGALFDHVGVMAICGLLAAAAIERSGPAGRERLSAIEAIHDSLDEI</sequence>
<dbReference type="PANTHER" id="PTHR30514">
    <property type="entry name" value="GLUCOKINASE"/>
    <property type="match status" value="1"/>
</dbReference>
<dbReference type="InterPro" id="IPR036388">
    <property type="entry name" value="WH-like_DNA-bd_sf"/>
</dbReference>
<dbReference type="SUPFAM" id="SSF53697">
    <property type="entry name" value="SIS domain"/>
    <property type="match status" value="1"/>
</dbReference>
<dbReference type="OrthoDB" id="3237351at2"/>
<dbReference type="PANTHER" id="PTHR30514:SF18">
    <property type="entry name" value="RPIR-FAMILY TRANSCRIPTIONAL REGULATOR"/>
    <property type="match status" value="1"/>
</dbReference>
<reference evidence="2 3" key="1">
    <citation type="submission" date="2018-05" db="EMBL/GenBank/DDBJ databases">
        <title>Genomic Encyclopedia of Type Strains, Phase IV (KMG-IV): sequencing the most valuable type-strain genomes for metagenomic binning, comparative biology and taxonomic classification.</title>
        <authorList>
            <person name="Goeker M."/>
        </authorList>
    </citation>
    <scope>NUCLEOTIDE SEQUENCE [LARGE SCALE GENOMIC DNA]</scope>
    <source>
        <strain evidence="2 3">DSM 16097</strain>
    </source>
</reference>
<dbReference type="InterPro" id="IPR000281">
    <property type="entry name" value="HTH_RpiR"/>
</dbReference>
<dbReference type="InterPro" id="IPR046348">
    <property type="entry name" value="SIS_dom_sf"/>
</dbReference>
<dbReference type="InterPro" id="IPR001347">
    <property type="entry name" value="SIS_dom"/>
</dbReference>
<dbReference type="GO" id="GO:0003677">
    <property type="term" value="F:DNA binding"/>
    <property type="evidence" value="ECO:0007669"/>
    <property type="project" value="InterPro"/>
</dbReference>
<keyword evidence="3" id="KW-1185">Reference proteome</keyword>
<dbReference type="EMBL" id="QGGW01000009">
    <property type="protein sequence ID" value="PWK59173.1"/>
    <property type="molecule type" value="Genomic_DNA"/>
</dbReference>
<organism evidence="2 3">
    <name type="scientific">Roseicyclus mahoneyensis</name>
    <dbReference type="NCBI Taxonomy" id="164332"/>
    <lineage>
        <taxon>Bacteria</taxon>
        <taxon>Pseudomonadati</taxon>
        <taxon>Pseudomonadota</taxon>
        <taxon>Alphaproteobacteria</taxon>
        <taxon>Rhodobacterales</taxon>
        <taxon>Roseobacteraceae</taxon>
        <taxon>Roseicyclus</taxon>
    </lineage>
</organism>
<dbReference type="Pfam" id="PF01380">
    <property type="entry name" value="SIS"/>
    <property type="match status" value="1"/>
</dbReference>
<evidence type="ECO:0000259" key="1">
    <source>
        <dbReference type="PROSITE" id="PS51071"/>
    </source>
</evidence>
<comment type="caution">
    <text evidence="2">The sequence shown here is derived from an EMBL/GenBank/DDBJ whole genome shotgun (WGS) entry which is preliminary data.</text>
</comment>
<dbReference type="Proteomes" id="UP000245708">
    <property type="component" value="Unassembled WGS sequence"/>
</dbReference>
<dbReference type="GO" id="GO:0003700">
    <property type="term" value="F:DNA-binding transcription factor activity"/>
    <property type="evidence" value="ECO:0007669"/>
    <property type="project" value="InterPro"/>
</dbReference>
<dbReference type="AlphaFoldDB" id="A0A316GF05"/>
<dbReference type="GO" id="GO:0097367">
    <property type="term" value="F:carbohydrate derivative binding"/>
    <property type="evidence" value="ECO:0007669"/>
    <property type="project" value="InterPro"/>
</dbReference>
<dbReference type="SUPFAM" id="SSF46689">
    <property type="entry name" value="Homeodomain-like"/>
    <property type="match status" value="1"/>
</dbReference>
<dbReference type="PROSITE" id="PS51071">
    <property type="entry name" value="HTH_RPIR"/>
    <property type="match status" value="1"/>
</dbReference>
<gene>
    <name evidence="2" type="ORF">C7455_10995</name>
</gene>
<accession>A0A316GF05</accession>
<name>A0A316GF05_9RHOB</name>
<dbReference type="InterPro" id="IPR009057">
    <property type="entry name" value="Homeodomain-like_sf"/>
</dbReference>
<dbReference type="InterPro" id="IPR047640">
    <property type="entry name" value="RpiR-like"/>
</dbReference>
<dbReference type="Gene3D" id="1.10.10.10">
    <property type="entry name" value="Winged helix-like DNA-binding domain superfamily/Winged helix DNA-binding domain"/>
    <property type="match status" value="1"/>
</dbReference>
<dbReference type="GO" id="GO:1901135">
    <property type="term" value="P:carbohydrate derivative metabolic process"/>
    <property type="evidence" value="ECO:0007669"/>
    <property type="project" value="InterPro"/>
</dbReference>
<protein>
    <submittedName>
        <fullName evidence="2">RpiR family transcriptional regulator</fullName>
    </submittedName>
</protein>
<dbReference type="Pfam" id="PF01418">
    <property type="entry name" value="HTH_6"/>
    <property type="match status" value="1"/>
</dbReference>
<proteinExistence type="predicted"/>
<feature type="domain" description="HTH rpiR-type" evidence="1">
    <location>
        <begin position="7"/>
        <end position="83"/>
    </location>
</feature>
<evidence type="ECO:0000313" key="3">
    <source>
        <dbReference type="Proteomes" id="UP000245708"/>
    </source>
</evidence>